<sequence length="324" mass="35622">MKPVVVAYKTLPEDLRQRLDTHFAVTEFEGLSEENCKKYAQVLQKAQGIIGSGGKFDKQQLNLLPSLKVASTISAGYDQFDVEEMSARGIALMHTPDALTETVADLMMALVLSTARRVVDLAERTKAGKWRDSVDPSWYGIDVHHKTLGIIGMGRIGMALAQRAHGGFSMPVLYNARHRHEQAEQRFNAGYRDVDSLLAESDFVCITLPLNEQTHHLIGRDQLAKMKPSAILINAGRGPVVDEEALIDALKNHRIHAAGLDVFEHEPLPADSALLRLPNVVALPHVGSATHETRYDMAATAVENLITALTGKVERNCVNPQVIQ</sequence>
<dbReference type="SUPFAM" id="SSF52283">
    <property type="entry name" value="Formate/glycerate dehydrogenase catalytic domain-like"/>
    <property type="match status" value="1"/>
</dbReference>
<name>A0A4R1NHN1_9GAMM</name>
<evidence type="ECO:0000256" key="7">
    <source>
        <dbReference type="ARBA" id="ARBA00061278"/>
    </source>
</evidence>
<keyword evidence="3" id="KW-0520">NAD</keyword>
<reference evidence="14 15" key="1">
    <citation type="submission" date="2019-02" db="EMBL/GenBank/DDBJ databases">
        <title>Investigation of anaerobic lignin degradation for improved lignocellulosic biofuels.</title>
        <authorList>
            <person name="Deangelis K."/>
        </authorList>
    </citation>
    <scope>NUCLEOTIDE SEQUENCE [LARGE SCALE GENOMIC DNA]</scope>
    <source>
        <strain evidence="14 15">159R</strain>
    </source>
</reference>
<proteinExistence type="inferred from homology"/>
<feature type="domain" description="D-isomer specific 2-hydroxyacid dehydrogenase catalytic" evidence="12">
    <location>
        <begin position="6"/>
        <end position="319"/>
    </location>
</feature>
<dbReference type="OrthoDB" id="9805416at2"/>
<dbReference type="Proteomes" id="UP000294555">
    <property type="component" value="Unassembled WGS sequence"/>
</dbReference>
<dbReference type="InterPro" id="IPR006140">
    <property type="entry name" value="D-isomer_DH_NAD-bd"/>
</dbReference>
<dbReference type="GO" id="GO:0051287">
    <property type="term" value="F:NAD binding"/>
    <property type="evidence" value="ECO:0007669"/>
    <property type="project" value="InterPro"/>
</dbReference>
<accession>A0A4R1NHN1</accession>
<organism evidence="14 15">
    <name type="scientific">Sodalis ligni</name>
    <dbReference type="NCBI Taxonomy" id="2697027"/>
    <lineage>
        <taxon>Bacteria</taxon>
        <taxon>Pseudomonadati</taxon>
        <taxon>Pseudomonadota</taxon>
        <taxon>Gammaproteobacteria</taxon>
        <taxon>Enterobacterales</taxon>
        <taxon>Bruguierivoracaceae</taxon>
        <taxon>Sodalis</taxon>
    </lineage>
</organism>
<dbReference type="NCBIfam" id="NF011938">
    <property type="entry name" value="PRK15409.1"/>
    <property type="match status" value="1"/>
</dbReference>
<dbReference type="PANTHER" id="PTHR10996">
    <property type="entry name" value="2-HYDROXYACID DEHYDROGENASE-RELATED"/>
    <property type="match status" value="1"/>
</dbReference>
<dbReference type="InterPro" id="IPR050223">
    <property type="entry name" value="D-isomer_2-hydroxyacid_DH"/>
</dbReference>
<dbReference type="EC" id="1.1.1.81" evidence="9"/>
<dbReference type="CDD" id="cd05301">
    <property type="entry name" value="GDH"/>
    <property type="match status" value="1"/>
</dbReference>
<dbReference type="RefSeq" id="WP_132924053.1">
    <property type="nucleotide sequence ID" value="NZ_SJOI01000001.1"/>
</dbReference>
<dbReference type="SUPFAM" id="SSF51735">
    <property type="entry name" value="NAD(P)-binding Rossmann-fold domains"/>
    <property type="match status" value="1"/>
</dbReference>
<evidence type="ECO:0000256" key="8">
    <source>
        <dbReference type="ARBA" id="ARBA00066661"/>
    </source>
</evidence>
<evidence type="ECO:0000259" key="13">
    <source>
        <dbReference type="Pfam" id="PF02826"/>
    </source>
</evidence>
<keyword evidence="2 11" id="KW-0560">Oxidoreductase</keyword>
<comment type="catalytic activity">
    <reaction evidence="4">
        <text>(R)-glycerate + NAD(+) = 3-hydroxypyruvate + NADH + H(+)</text>
        <dbReference type="Rhea" id="RHEA:17905"/>
        <dbReference type="ChEBI" id="CHEBI:15378"/>
        <dbReference type="ChEBI" id="CHEBI:16659"/>
        <dbReference type="ChEBI" id="CHEBI:17180"/>
        <dbReference type="ChEBI" id="CHEBI:57540"/>
        <dbReference type="ChEBI" id="CHEBI:57945"/>
        <dbReference type="EC" id="1.1.1.81"/>
    </reaction>
</comment>
<feature type="domain" description="D-isomer specific 2-hydroxyacid dehydrogenase NAD-binding" evidence="13">
    <location>
        <begin position="108"/>
        <end position="287"/>
    </location>
</feature>
<dbReference type="Gene3D" id="3.40.50.720">
    <property type="entry name" value="NAD(P)-binding Rossmann-like Domain"/>
    <property type="match status" value="2"/>
</dbReference>
<protein>
    <recommendedName>
        <fullName evidence="10">Glyoxylate/hydroxypyruvate reductase B</fullName>
        <ecNumber evidence="8">1.1.1.79</ecNumber>
        <ecNumber evidence="9">1.1.1.81</ecNumber>
    </recommendedName>
</protein>
<dbReference type="InterPro" id="IPR006139">
    <property type="entry name" value="D-isomer_2_OHA_DH_cat_dom"/>
</dbReference>
<evidence type="ECO:0000313" key="14">
    <source>
        <dbReference type="EMBL" id="TCL05341.1"/>
    </source>
</evidence>
<comment type="catalytic activity">
    <reaction evidence="6">
        <text>glycolate + NADP(+) = glyoxylate + NADPH + H(+)</text>
        <dbReference type="Rhea" id="RHEA:10992"/>
        <dbReference type="ChEBI" id="CHEBI:15378"/>
        <dbReference type="ChEBI" id="CHEBI:29805"/>
        <dbReference type="ChEBI" id="CHEBI:36655"/>
        <dbReference type="ChEBI" id="CHEBI:57783"/>
        <dbReference type="ChEBI" id="CHEBI:58349"/>
        <dbReference type="EC" id="1.1.1.79"/>
    </reaction>
</comment>
<dbReference type="EC" id="1.1.1.79" evidence="8"/>
<evidence type="ECO:0000256" key="6">
    <source>
        <dbReference type="ARBA" id="ARBA00052769"/>
    </source>
</evidence>
<dbReference type="EMBL" id="SJOI01000001">
    <property type="protein sequence ID" value="TCL05341.1"/>
    <property type="molecule type" value="Genomic_DNA"/>
</dbReference>
<dbReference type="Pfam" id="PF00389">
    <property type="entry name" value="2-Hacid_dh"/>
    <property type="match status" value="1"/>
</dbReference>
<dbReference type="GO" id="GO:0005829">
    <property type="term" value="C:cytosol"/>
    <property type="evidence" value="ECO:0007669"/>
    <property type="project" value="TreeGrafter"/>
</dbReference>
<evidence type="ECO:0000256" key="9">
    <source>
        <dbReference type="ARBA" id="ARBA00066674"/>
    </source>
</evidence>
<dbReference type="InterPro" id="IPR036291">
    <property type="entry name" value="NAD(P)-bd_dom_sf"/>
</dbReference>
<dbReference type="PANTHER" id="PTHR10996:SF283">
    <property type="entry name" value="GLYOXYLATE_HYDROXYPYRUVATE REDUCTASE B"/>
    <property type="match status" value="1"/>
</dbReference>
<evidence type="ECO:0000313" key="15">
    <source>
        <dbReference type="Proteomes" id="UP000294555"/>
    </source>
</evidence>
<evidence type="ECO:0000256" key="1">
    <source>
        <dbReference type="ARBA" id="ARBA00022857"/>
    </source>
</evidence>
<dbReference type="InterPro" id="IPR029753">
    <property type="entry name" value="D-isomer_DH_CS"/>
</dbReference>
<evidence type="ECO:0000256" key="11">
    <source>
        <dbReference type="RuleBase" id="RU003719"/>
    </source>
</evidence>
<evidence type="ECO:0000256" key="5">
    <source>
        <dbReference type="ARBA" id="ARBA00052239"/>
    </source>
</evidence>
<keyword evidence="1" id="KW-0521">NADP</keyword>
<comment type="caution">
    <text evidence="14">The sequence shown here is derived from an EMBL/GenBank/DDBJ whole genome shotgun (WGS) entry which is preliminary data.</text>
</comment>
<dbReference type="FunFam" id="3.40.50.720:FF:000026">
    <property type="entry name" value="Glyoxylate/hydroxypyruvate reductase B"/>
    <property type="match status" value="1"/>
</dbReference>
<evidence type="ECO:0000256" key="3">
    <source>
        <dbReference type="ARBA" id="ARBA00023027"/>
    </source>
</evidence>
<dbReference type="GO" id="GO:0016618">
    <property type="term" value="F:hydroxypyruvate reductase [NAD(P)H] activity"/>
    <property type="evidence" value="ECO:0007669"/>
    <property type="project" value="UniProtKB-EC"/>
</dbReference>
<evidence type="ECO:0000256" key="10">
    <source>
        <dbReference type="ARBA" id="ARBA00073362"/>
    </source>
</evidence>
<evidence type="ECO:0000259" key="12">
    <source>
        <dbReference type="Pfam" id="PF00389"/>
    </source>
</evidence>
<dbReference type="GO" id="GO:0030267">
    <property type="term" value="F:glyoxylate reductase (NADPH) activity"/>
    <property type="evidence" value="ECO:0007669"/>
    <property type="project" value="UniProtKB-EC"/>
</dbReference>
<gene>
    <name evidence="14" type="ORF">EZJ58_3517</name>
</gene>
<dbReference type="PROSITE" id="PS00671">
    <property type="entry name" value="D_2_HYDROXYACID_DH_3"/>
    <property type="match status" value="1"/>
</dbReference>
<dbReference type="AlphaFoldDB" id="A0A4R1NHN1"/>
<comment type="catalytic activity">
    <reaction evidence="5">
        <text>(R)-glycerate + NADP(+) = 3-hydroxypyruvate + NADPH + H(+)</text>
        <dbReference type="Rhea" id="RHEA:18657"/>
        <dbReference type="ChEBI" id="CHEBI:15378"/>
        <dbReference type="ChEBI" id="CHEBI:16659"/>
        <dbReference type="ChEBI" id="CHEBI:17180"/>
        <dbReference type="ChEBI" id="CHEBI:57783"/>
        <dbReference type="ChEBI" id="CHEBI:58349"/>
        <dbReference type="EC" id="1.1.1.81"/>
    </reaction>
</comment>
<keyword evidence="15" id="KW-1185">Reference proteome</keyword>
<dbReference type="Pfam" id="PF02826">
    <property type="entry name" value="2-Hacid_dh_C"/>
    <property type="match status" value="1"/>
</dbReference>
<evidence type="ECO:0000256" key="2">
    <source>
        <dbReference type="ARBA" id="ARBA00023002"/>
    </source>
</evidence>
<comment type="similarity">
    <text evidence="7">Belongs to the D-isomer specific 2-hydroxyacid dehydrogenase family. GhrB subfamily.</text>
</comment>
<evidence type="ECO:0000256" key="4">
    <source>
        <dbReference type="ARBA" id="ARBA00051801"/>
    </source>
</evidence>